<name>E2APL2_CAMFO</name>
<dbReference type="SUPFAM" id="SSF48403">
    <property type="entry name" value="Ankyrin repeat"/>
    <property type="match status" value="1"/>
</dbReference>
<keyword evidence="1" id="KW-0677">Repeat</keyword>
<dbReference type="PROSITE" id="PS50088">
    <property type="entry name" value="ANK_REPEAT"/>
    <property type="match status" value="2"/>
</dbReference>
<evidence type="ECO:0000256" key="3">
    <source>
        <dbReference type="PROSITE-ProRule" id="PRU00023"/>
    </source>
</evidence>
<keyword evidence="2 3" id="KW-0040">ANK repeat</keyword>
<evidence type="ECO:0000313" key="4">
    <source>
        <dbReference type="EMBL" id="EFN64626.1"/>
    </source>
</evidence>
<proteinExistence type="predicted"/>
<evidence type="ECO:0000313" key="5">
    <source>
        <dbReference type="Proteomes" id="UP000000311"/>
    </source>
</evidence>
<dbReference type="SMART" id="SM00248">
    <property type="entry name" value="ANK"/>
    <property type="match status" value="3"/>
</dbReference>
<dbReference type="OrthoDB" id="9988580at2759"/>
<keyword evidence="5" id="KW-1185">Reference proteome</keyword>
<feature type="repeat" description="ANK" evidence="3">
    <location>
        <begin position="60"/>
        <end position="92"/>
    </location>
</feature>
<gene>
    <name evidence="4" type="ORF">EAG_03778</name>
</gene>
<evidence type="ECO:0000256" key="2">
    <source>
        <dbReference type="ARBA" id="ARBA00023043"/>
    </source>
</evidence>
<organism evidence="5">
    <name type="scientific">Camponotus floridanus</name>
    <name type="common">Florida carpenter ant</name>
    <dbReference type="NCBI Taxonomy" id="104421"/>
    <lineage>
        <taxon>Eukaryota</taxon>
        <taxon>Metazoa</taxon>
        <taxon>Ecdysozoa</taxon>
        <taxon>Arthropoda</taxon>
        <taxon>Hexapoda</taxon>
        <taxon>Insecta</taxon>
        <taxon>Pterygota</taxon>
        <taxon>Neoptera</taxon>
        <taxon>Endopterygota</taxon>
        <taxon>Hymenoptera</taxon>
        <taxon>Apocrita</taxon>
        <taxon>Aculeata</taxon>
        <taxon>Formicoidea</taxon>
        <taxon>Formicidae</taxon>
        <taxon>Formicinae</taxon>
        <taxon>Camponotus</taxon>
    </lineage>
</organism>
<feature type="repeat" description="ANK" evidence="3">
    <location>
        <begin position="94"/>
        <end position="126"/>
    </location>
</feature>
<dbReference type="PRINTS" id="PR01415">
    <property type="entry name" value="ANKYRIN"/>
</dbReference>
<dbReference type="KEGG" id="cfo:105254661"/>
<dbReference type="PANTHER" id="PTHR24171">
    <property type="entry name" value="ANKYRIN REPEAT DOMAIN-CONTAINING PROTEIN 39-RELATED"/>
    <property type="match status" value="1"/>
</dbReference>
<evidence type="ECO:0000256" key="1">
    <source>
        <dbReference type="ARBA" id="ARBA00022737"/>
    </source>
</evidence>
<dbReference type="EMBL" id="GL441551">
    <property type="protein sequence ID" value="EFN64626.1"/>
    <property type="molecule type" value="Genomic_DNA"/>
</dbReference>
<dbReference type="Gene3D" id="1.25.40.20">
    <property type="entry name" value="Ankyrin repeat-containing domain"/>
    <property type="match status" value="2"/>
</dbReference>
<dbReference type="STRING" id="104421.E2APL2"/>
<accession>E2APL2</accession>
<dbReference type="InterPro" id="IPR002110">
    <property type="entry name" value="Ankyrin_rpt"/>
</dbReference>
<dbReference type="Proteomes" id="UP000000311">
    <property type="component" value="Unassembled WGS sequence"/>
</dbReference>
<reference evidence="4 5" key="1">
    <citation type="journal article" date="2010" name="Science">
        <title>Genomic comparison of the ants Camponotus floridanus and Harpegnathos saltator.</title>
        <authorList>
            <person name="Bonasio R."/>
            <person name="Zhang G."/>
            <person name="Ye C."/>
            <person name="Mutti N.S."/>
            <person name="Fang X."/>
            <person name="Qin N."/>
            <person name="Donahue G."/>
            <person name="Yang P."/>
            <person name="Li Q."/>
            <person name="Li C."/>
            <person name="Zhang P."/>
            <person name="Huang Z."/>
            <person name="Berger S.L."/>
            <person name="Reinberg D."/>
            <person name="Wang J."/>
            <person name="Liebig J."/>
        </authorList>
    </citation>
    <scope>NUCLEOTIDE SEQUENCE [LARGE SCALE GENOMIC DNA]</scope>
    <source>
        <strain evidence="5">C129</strain>
    </source>
</reference>
<dbReference type="PANTHER" id="PTHR24171:SF9">
    <property type="entry name" value="ANKYRIN REPEAT DOMAIN-CONTAINING PROTEIN 39"/>
    <property type="match status" value="1"/>
</dbReference>
<dbReference type="Pfam" id="PF12796">
    <property type="entry name" value="Ank_2"/>
    <property type="match status" value="2"/>
</dbReference>
<dbReference type="InParanoid" id="E2APL2"/>
<protein>
    <submittedName>
        <fullName evidence="4">Ankyrin repeat domain-containing protein 39</fullName>
    </submittedName>
</protein>
<dbReference type="InterPro" id="IPR036770">
    <property type="entry name" value="Ankyrin_rpt-contain_sf"/>
</dbReference>
<dbReference type="AlphaFoldDB" id="E2APL2"/>
<dbReference type="PROSITE" id="PS50297">
    <property type="entry name" value="ANK_REP_REGION"/>
    <property type="match status" value="2"/>
</dbReference>
<sequence length="228" mass="25498">MAHSHNDGDTCCQSNNYDVYETLDEMEFARGLWKAAMDGDFNLVQSLLGRQYNPREADSAGYTPLHYAARNGHSDVCGMLLSNGANPDAKTRSLNATPLHRAALKGHFETVETLLSYNANANLKDADGKTALHRAITKYVSSKETLQDTSLSKTCKLLLPRTNLNIKDNTGQTLKKFILETYKKTLDELGPEDAELMKDTFLQETLERYCLSCGQKKPVTMWQLPDDI</sequence>